<dbReference type="InterPro" id="IPR036291">
    <property type="entry name" value="NAD(P)-bd_dom_sf"/>
</dbReference>
<dbReference type="GO" id="GO:0016853">
    <property type="term" value="F:isomerase activity"/>
    <property type="evidence" value="ECO:0007669"/>
    <property type="project" value="UniProtKB-KW"/>
</dbReference>
<dbReference type="Gene3D" id="3.40.50.720">
    <property type="entry name" value="NAD(P)-binding Rossmann-like Domain"/>
    <property type="match status" value="1"/>
</dbReference>
<evidence type="ECO:0000256" key="8">
    <source>
        <dbReference type="ARBA" id="ARBA00023140"/>
    </source>
</evidence>
<dbReference type="GO" id="GO:0070403">
    <property type="term" value="F:NAD+ binding"/>
    <property type="evidence" value="ECO:0007669"/>
    <property type="project" value="InterPro"/>
</dbReference>
<evidence type="ECO:0000259" key="13">
    <source>
        <dbReference type="Pfam" id="PF00725"/>
    </source>
</evidence>
<dbReference type="Pfam" id="PF00725">
    <property type="entry name" value="3HCDH"/>
    <property type="match status" value="2"/>
</dbReference>
<dbReference type="PANTHER" id="PTHR23309">
    <property type="entry name" value="3-HYDROXYACYL-COA DEHYROGENASE"/>
    <property type="match status" value="1"/>
</dbReference>
<dbReference type="Pfam" id="PF02737">
    <property type="entry name" value="3HCDH_N"/>
    <property type="match status" value="1"/>
</dbReference>
<feature type="domain" description="3-hydroxyacyl-CoA dehydrogenase C-terminal" evidence="13">
    <location>
        <begin position="477"/>
        <end position="570"/>
    </location>
</feature>
<organism evidence="15">
    <name type="scientific">mine drainage metagenome</name>
    <dbReference type="NCBI Taxonomy" id="410659"/>
    <lineage>
        <taxon>unclassified sequences</taxon>
        <taxon>metagenomes</taxon>
        <taxon>ecological metagenomes</taxon>
    </lineage>
</organism>
<keyword evidence="10" id="KW-0456">Lyase</keyword>
<dbReference type="Gene3D" id="1.10.1040.50">
    <property type="match status" value="1"/>
</dbReference>
<dbReference type="InterPro" id="IPR001753">
    <property type="entry name" value="Enoyl-CoA_hydra/iso"/>
</dbReference>
<dbReference type="InterPro" id="IPR029045">
    <property type="entry name" value="ClpP/crotonase-like_dom_sf"/>
</dbReference>
<gene>
    <name evidence="15" type="primary">fadJ_2</name>
    <name evidence="15" type="ORF">GALL_254660</name>
</gene>
<keyword evidence="6" id="KW-0520">NAD</keyword>
<dbReference type="GO" id="GO:0016616">
    <property type="term" value="F:oxidoreductase activity, acting on the CH-OH group of donors, NAD or NADP as acceptor"/>
    <property type="evidence" value="ECO:0007669"/>
    <property type="project" value="InterPro"/>
</dbReference>
<name>A0A1J5RWQ8_9ZZZZ</name>
<keyword evidence="4" id="KW-0276">Fatty acid metabolism</keyword>
<dbReference type="InterPro" id="IPR006108">
    <property type="entry name" value="3HC_DH_C"/>
</dbReference>
<evidence type="ECO:0000256" key="4">
    <source>
        <dbReference type="ARBA" id="ARBA00022832"/>
    </source>
</evidence>
<keyword evidence="5" id="KW-0560">Oxidoreductase</keyword>
<dbReference type="GO" id="GO:0004300">
    <property type="term" value="F:enoyl-CoA hydratase activity"/>
    <property type="evidence" value="ECO:0007669"/>
    <property type="project" value="UniProtKB-ARBA"/>
</dbReference>
<evidence type="ECO:0000256" key="7">
    <source>
        <dbReference type="ARBA" id="ARBA00023098"/>
    </source>
</evidence>
<evidence type="ECO:0000256" key="2">
    <source>
        <dbReference type="ARBA" id="ARBA00005005"/>
    </source>
</evidence>
<comment type="pathway">
    <text evidence="2">Lipid metabolism; fatty acid beta-oxidation.</text>
</comment>
<dbReference type="SUPFAM" id="SSF52096">
    <property type="entry name" value="ClpP/crotonase"/>
    <property type="match status" value="1"/>
</dbReference>
<comment type="subcellular location">
    <subcellularLocation>
        <location evidence="1">Peroxisome</location>
    </subcellularLocation>
</comment>
<dbReference type="Gene3D" id="3.90.226.10">
    <property type="entry name" value="2-enoyl-CoA Hydratase, Chain A, domain 1"/>
    <property type="match status" value="1"/>
</dbReference>
<keyword evidence="11" id="KW-0511">Multifunctional enzyme</keyword>
<evidence type="ECO:0000259" key="14">
    <source>
        <dbReference type="Pfam" id="PF02737"/>
    </source>
</evidence>
<dbReference type="FunFam" id="1.10.1040.50:FF:000006">
    <property type="entry name" value="Peroxisomal bifunctional enzyme"/>
    <property type="match status" value="1"/>
</dbReference>
<feature type="compositionally biased region" description="Basic and acidic residues" evidence="12">
    <location>
        <begin position="198"/>
        <end position="211"/>
    </location>
</feature>
<evidence type="ECO:0000256" key="9">
    <source>
        <dbReference type="ARBA" id="ARBA00023235"/>
    </source>
</evidence>
<dbReference type="InterPro" id="IPR006176">
    <property type="entry name" value="3-OHacyl-CoA_DH_NAD-bd"/>
</dbReference>
<dbReference type="SUPFAM" id="SSF51735">
    <property type="entry name" value="NAD(P)-binding Rossmann-fold domains"/>
    <property type="match status" value="1"/>
</dbReference>
<feature type="domain" description="3-hydroxyacyl-CoA dehydrogenase C-terminal" evidence="13">
    <location>
        <begin position="604"/>
        <end position="689"/>
    </location>
</feature>
<evidence type="ECO:0000256" key="11">
    <source>
        <dbReference type="ARBA" id="ARBA00023268"/>
    </source>
</evidence>
<dbReference type="AlphaFoldDB" id="A0A1J5RWQ8"/>
<evidence type="ECO:0000256" key="6">
    <source>
        <dbReference type="ARBA" id="ARBA00023027"/>
    </source>
</evidence>
<evidence type="ECO:0000256" key="10">
    <source>
        <dbReference type="ARBA" id="ARBA00023239"/>
    </source>
</evidence>
<feature type="domain" description="3-hydroxyacyl-CoA dehydrogenase NAD binding" evidence="14">
    <location>
        <begin position="297"/>
        <end position="473"/>
    </location>
</feature>
<evidence type="ECO:0000313" key="15">
    <source>
        <dbReference type="EMBL" id="OIQ92557.1"/>
    </source>
</evidence>
<dbReference type="SUPFAM" id="SSF48179">
    <property type="entry name" value="6-phosphogluconate dehydrogenase C-terminal domain-like"/>
    <property type="match status" value="2"/>
</dbReference>
<dbReference type="FunFam" id="3.40.50.720:FF:000009">
    <property type="entry name" value="Fatty oxidation complex, alpha subunit"/>
    <property type="match status" value="1"/>
</dbReference>
<keyword evidence="7" id="KW-0443">Lipid metabolism</keyword>
<evidence type="ECO:0000256" key="5">
    <source>
        <dbReference type="ARBA" id="ARBA00023002"/>
    </source>
</evidence>
<sequence>MSEVVSVADRGDIAVVTIDSPPVNAINQALRAGLKRVFSELAGRTGIKAVVLCCAGKTFVAGADIKEFDTGIGLPGYHEVYRLIEDSKVPVIAAVHGTALGGGTELALACHYRVAQESARFGLPELSLGIIPGAGGTQRLPRLMPLEPALDMMLSGKPVSAAKAREQGLVDLVCAGDPIEAAIAYARELIDQGRGPRRSRDQPVRGAEHAGELLSAKRTQVARTMKNRNSPVALIDAVQAAVELPFAQGIKVEAAKSDELPQAIESRALRHLFFAEREVRRIPGLSSAIKPRNIERVGIVGAGTMGGGISMCFANAGIPVTLLDTAQDNLDRGLATIVKNYQRSVSRGSLAQEQVDQRLALIKTSLDYAAFADADLVIEAVFESMALKRDIFARLDAAVRPGAILATNTSTLDIDEIAAVTRRPQDVVGLHFFSPANVMPLLEIVQTRSTSSEVLMTALETAKRIRKTGVVAKVCYGFIGNRMMDPYGREAERCVLEGATPEQVDGALESFGMAMGILAVYDLAGIDIGYKTREARRHLLPKDPSFYRPTAMLTERGWLGQKTGRGYYRYDGGKRTPDSEVVAMLAQEASRLGVPQRRPGAEEIVERCLYAMINEGALLLEQGIALRASDIDVVYTSGYGFPRYRGGPMFYADSVGLKKIYQRILDFQRELDPQYWTPAPLLEKLAMSGSSFAQWQATQSRQAS</sequence>
<dbReference type="EMBL" id="MLJW01000228">
    <property type="protein sequence ID" value="OIQ92557.1"/>
    <property type="molecule type" value="Genomic_DNA"/>
</dbReference>
<evidence type="ECO:0000256" key="12">
    <source>
        <dbReference type="SAM" id="MobiDB-lite"/>
    </source>
</evidence>
<comment type="caution">
    <text evidence="15">The sequence shown here is derived from an EMBL/GenBank/DDBJ whole genome shotgun (WGS) entry which is preliminary data.</text>
</comment>
<dbReference type="GO" id="GO:0006635">
    <property type="term" value="P:fatty acid beta-oxidation"/>
    <property type="evidence" value="ECO:0007669"/>
    <property type="project" value="UniProtKB-UniPathway"/>
</dbReference>
<proteinExistence type="inferred from homology"/>
<dbReference type="CDD" id="cd06558">
    <property type="entry name" value="crotonase-like"/>
    <property type="match status" value="1"/>
</dbReference>
<dbReference type="Pfam" id="PF00378">
    <property type="entry name" value="ECH_1"/>
    <property type="match status" value="1"/>
</dbReference>
<evidence type="ECO:0000256" key="1">
    <source>
        <dbReference type="ARBA" id="ARBA00004275"/>
    </source>
</evidence>
<evidence type="ECO:0000256" key="3">
    <source>
        <dbReference type="ARBA" id="ARBA00008750"/>
    </source>
</evidence>
<dbReference type="PANTHER" id="PTHR23309:SF51">
    <property type="entry name" value="3-HYDROXYACYL-COA DEHYDROGENASE-RELATED"/>
    <property type="match status" value="1"/>
</dbReference>
<comment type="similarity">
    <text evidence="3">In the N-terminal section; belongs to the enoyl-CoA hydratase/isomerase family.</text>
</comment>
<dbReference type="InterPro" id="IPR008927">
    <property type="entry name" value="6-PGluconate_DH-like_C_sf"/>
</dbReference>
<dbReference type="UniPathway" id="UPA00659"/>
<reference evidence="15" key="1">
    <citation type="submission" date="2016-10" db="EMBL/GenBank/DDBJ databases">
        <title>Sequence of Gallionella enrichment culture.</title>
        <authorList>
            <person name="Poehlein A."/>
            <person name="Muehling M."/>
            <person name="Daniel R."/>
        </authorList>
    </citation>
    <scope>NUCLEOTIDE SEQUENCE</scope>
</reference>
<dbReference type="GO" id="GO:0005777">
    <property type="term" value="C:peroxisome"/>
    <property type="evidence" value="ECO:0007669"/>
    <property type="project" value="UniProtKB-SubCell"/>
</dbReference>
<dbReference type="InterPro" id="IPR018376">
    <property type="entry name" value="Enoyl-CoA_hyd/isom_CS"/>
</dbReference>
<accession>A0A1J5RWQ8</accession>
<protein>
    <submittedName>
        <fullName evidence="15">Fatty acid oxidation complex subunit alpha</fullName>
    </submittedName>
</protein>
<keyword evidence="9" id="KW-0413">Isomerase</keyword>
<dbReference type="PROSITE" id="PS00166">
    <property type="entry name" value="ENOYL_COA_HYDRATASE"/>
    <property type="match status" value="1"/>
</dbReference>
<feature type="region of interest" description="Disordered" evidence="12">
    <location>
        <begin position="194"/>
        <end position="213"/>
    </location>
</feature>
<keyword evidence="8" id="KW-0576">Peroxisome</keyword>